<keyword evidence="3" id="KW-1185">Reference proteome</keyword>
<organism evidence="2 3">
    <name type="scientific">Brachionus calyciflorus</name>
    <dbReference type="NCBI Taxonomy" id="104777"/>
    <lineage>
        <taxon>Eukaryota</taxon>
        <taxon>Metazoa</taxon>
        <taxon>Spiralia</taxon>
        <taxon>Gnathifera</taxon>
        <taxon>Rotifera</taxon>
        <taxon>Eurotatoria</taxon>
        <taxon>Monogononta</taxon>
        <taxon>Pseudotrocha</taxon>
        <taxon>Ploima</taxon>
        <taxon>Brachionidae</taxon>
        <taxon>Brachionus</taxon>
    </lineage>
</organism>
<comment type="caution">
    <text evidence="2">The sequence shown here is derived from an EMBL/GenBank/DDBJ whole genome shotgun (WGS) entry which is preliminary data.</text>
</comment>
<protein>
    <recommendedName>
        <fullName evidence="4">SWIM-type domain-containing protein</fullName>
    </recommendedName>
</protein>
<feature type="compositionally biased region" description="Polar residues" evidence="1">
    <location>
        <begin position="114"/>
        <end position="140"/>
    </location>
</feature>
<gene>
    <name evidence="2" type="ORF">OXX778_LOCUS23168</name>
</gene>
<feature type="region of interest" description="Disordered" evidence="1">
    <location>
        <begin position="98"/>
        <end position="140"/>
    </location>
</feature>
<feature type="non-terminal residue" evidence="2">
    <location>
        <position position="1"/>
    </location>
</feature>
<reference evidence="2" key="1">
    <citation type="submission" date="2021-02" db="EMBL/GenBank/DDBJ databases">
        <authorList>
            <person name="Nowell W R."/>
        </authorList>
    </citation>
    <scope>NUCLEOTIDE SEQUENCE</scope>
    <source>
        <strain evidence="2">Ploen Becks lab</strain>
    </source>
</reference>
<proteinExistence type="predicted"/>
<dbReference type="EMBL" id="CAJNOC010011410">
    <property type="protein sequence ID" value="CAF1147816.1"/>
    <property type="molecule type" value="Genomic_DNA"/>
</dbReference>
<feature type="compositionally biased region" description="Basic and acidic residues" evidence="1">
    <location>
        <begin position="98"/>
        <end position="113"/>
    </location>
</feature>
<dbReference type="Proteomes" id="UP000663879">
    <property type="component" value="Unassembled WGS sequence"/>
</dbReference>
<accession>A0A814SGJ0</accession>
<sequence>YVCNCNSGRRVVGCCVHVATAIIYLSYIRYSSFKIPAENFSKIFHDKNSNRSPNRRQYVRNNRTCFKKILFNNECAPKMPLIALLEGQETLSETLKNEKEAKNKEAKLEKEIQNNDLFNNDAKSLDTINNVPVQQDLSQN</sequence>
<evidence type="ECO:0000256" key="1">
    <source>
        <dbReference type="SAM" id="MobiDB-lite"/>
    </source>
</evidence>
<dbReference type="AlphaFoldDB" id="A0A814SGJ0"/>
<name>A0A814SGJ0_9BILA</name>
<evidence type="ECO:0000313" key="2">
    <source>
        <dbReference type="EMBL" id="CAF1147816.1"/>
    </source>
</evidence>
<evidence type="ECO:0000313" key="3">
    <source>
        <dbReference type="Proteomes" id="UP000663879"/>
    </source>
</evidence>
<feature type="non-terminal residue" evidence="2">
    <location>
        <position position="140"/>
    </location>
</feature>
<evidence type="ECO:0008006" key="4">
    <source>
        <dbReference type="Google" id="ProtNLM"/>
    </source>
</evidence>